<dbReference type="Pfam" id="PF10188">
    <property type="entry name" value="Oscp1"/>
    <property type="match status" value="1"/>
</dbReference>
<dbReference type="InterPro" id="IPR019332">
    <property type="entry name" value="OSCP1"/>
</dbReference>
<evidence type="ECO:0000256" key="2">
    <source>
        <dbReference type="SAM" id="SignalP"/>
    </source>
</evidence>
<organism evidence="3 4">
    <name type="scientific">Agrilus planipennis</name>
    <name type="common">Emerald ash borer</name>
    <name type="synonym">Agrilus marcopoli</name>
    <dbReference type="NCBI Taxonomy" id="224129"/>
    <lineage>
        <taxon>Eukaryota</taxon>
        <taxon>Metazoa</taxon>
        <taxon>Ecdysozoa</taxon>
        <taxon>Arthropoda</taxon>
        <taxon>Hexapoda</taxon>
        <taxon>Insecta</taxon>
        <taxon>Pterygota</taxon>
        <taxon>Neoptera</taxon>
        <taxon>Endopterygota</taxon>
        <taxon>Coleoptera</taxon>
        <taxon>Polyphaga</taxon>
        <taxon>Elateriformia</taxon>
        <taxon>Buprestoidea</taxon>
        <taxon>Buprestidae</taxon>
        <taxon>Agrilinae</taxon>
        <taxon>Agrilus</taxon>
    </lineage>
</organism>
<protein>
    <submittedName>
        <fullName evidence="4">Protein OSCP1 isoform X1</fullName>
    </submittedName>
</protein>
<dbReference type="OrthoDB" id="2157380at2759"/>
<dbReference type="RefSeq" id="XP_018323448.1">
    <property type="nucleotide sequence ID" value="XM_018467946.1"/>
</dbReference>
<evidence type="ECO:0000313" key="4">
    <source>
        <dbReference type="RefSeq" id="XP_018323448.1"/>
    </source>
</evidence>
<feature type="signal peptide" evidence="2">
    <location>
        <begin position="1"/>
        <end position="22"/>
    </location>
</feature>
<dbReference type="InParanoid" id="A0A1W4WTI1"/>
<dbReference type="KEGG" id="apln:108735786"/>
<accession>A0A1W4WTI1</accession>
<evidence type="ECO:0000256" key="1">
    <source>
        <dbReference type="SAM" id="MobiDB-lite"/>
    </source>
</evidence>
<evidence type="ECO:0000313" key="3">
    <source>
        <dbReference type="Proteomes" id="UP000192223"/>
    </source>
</evidence>
<keyword evidence="3" id="KW-1185">Reference proteome</keyword>
<gene>
    <name evidence="4" type="primary">LOC108735786</name>
</gene>
<feature type="chain" id="PRO_5010691676" evidence="2">
    <location>
        <begin position="23"/>
        <end position="322"/>
    </location>
</feature>
<dbReference type="GeneID" id="108735786"/>
<name>A0A1W4WTI1_AGRPL</name>
<proteinExistence type="predicted"/>
<feature type="compositionally biased region" description="Basic and acidic residues" evidence="1">
    <location>
        <begin position="300"/>
        <end position="322"/>
    </location>
</feature>
<sequence length="322" mass="37347">MAHHTNTLLVLNIGSEMVFVVAQRLAAQNIPMDKSAIVLNEIISMLVSSELIADLMKTAHEILSPKSIRSIIERISQSSIMRMDDVSKQKLWDLITMVYKWQVNYSSDIIKLTHRHLYEIETFVTHPETHKQLHEVQKLIEDFERLLDPNYKNYLRRSIENWLKPCSVRVSLLLRLGLQNFDTTFVTKTQNEKAIRMFENLGESIYSIDEKGTSGTYDETEISELNNNDSGQLQMFVDQILNYDDQSSIQQRKSSLRLKINDVPGKTPYANTRTFENINVQIERNKNIDFVNSETQESSSDEKSFTEELLKIIEEGDENHDQ</sequence>
<reference evidence="4" key="1">
    <citation type="submission" date="2025-08" db="UniProtKB">
        <authorList>
            <consortium name="RefSeq"/>
        </authorList>
    </citation>
    <scope>IDENTIFICATION</scope>
    <source>
        <tissue evidence="4">Entire body</tissue>
    </source>
</reference>
<dbReference type="CTD" id="127700"/>
<dbReference type="PANTHER" id="PTHR21439">
    <property type="entry name" value="OXIDORED-NITRO DOMAIN-CONTAINING PROTEIN"/>
    <property type="match status" value="1"/>
</dbReference>
<dbReference type="AlphaFoldDB" id="A0A1W4WTI1"/>
<dbReference type="Proteomes" id="UP000192223">
    <property type="component" value="Unplaced"/>
</dbReference>
<feature type="region of interest" description="Disordered" evidence="1">
    <location>
        <begin position="292"/>
        <end position="322"/>
    </location>
</feature>
<keyword evidence="2" id="KW-0732">Signal</keyword>
<dbReference type="PANTHER" id="PTHR21439:SF0">
    <property type="entry name" value="PROTEIN OSCP1"/>
    <property type="match status" value="1"/>
</dbReference>
<dbReference type="GO" id="GO:0005737">
    <property type="term" value="C:cytoplasm"/>
    <property type="evidence" value="ECO:0007669"/>
    <property type="project" value="TreeGrafter"/>
</dbReference>
<dbReference type="GO" id="GO:0005886">
    <property type="term" value="C:plasma membrane"/>
    <property type="evidence" value="ECO:0007669"/>
    <property type="project" value="TreeGrafter"/>
</dbReference>